<feature type="region of interest" description="Disordered" evidence="2">
    <location>
        <begin position="96"/>
        <end position="117"/>
    </location>
</feature>
<comment type="caution">
    <text evidence="5">The sequence shown here is derived from an EMBL/GenBank/DDBJ whole genome shotgun (WGS) entry which is preliminary data.</text>
</comment>
<dbReference type="Gene3D" id="2.30.29.30">
    <property type="entry name" value="Pleckstrin-homology domain (PH domain)/Phosphotyrosine-binding domain (PTB)"/>
    <property type="match status" value="1"/>
</dbReference>
<dbReference type="GO" id="GO:0005826">
    <property type="term" value="C:actomyosin contractile ring"/>
    <property type="evidence" value="ECO:0007669"/>
    <property type="project" value="TreeGrafter"/>
</dbReference>
<dbReference type="EMBL" id="RWIC01000454">
    <property type="protein sequence ID" value="TKC43612.1"/>
    <property type="molecule type" value="Genomic_DNA"/>
</dbReference>
<dbReference type="GO" id="GO:0031106">
    <property type="term" value="P:septin ring organization"/>
    <property type="evidence" value="ECO:0007669"/>
    <property type="project" value="TreeGrafter"/>
</dbReference>
<dbReference type="GO" id="GO:0007165">
    <property type="term" value="P:signal transduction"/>
    <property type="evidence" value="ECO:0007669"/>
    <property type="project" value="InterPro"/>
</dbReference>
<gene>
    <name evidence="5" type="ORF">EI555_018338</name>
</gene>
<evidence type="ECO:0000256" key="1">
    <source>
        <dbReference type="PROSITE-ProRule" id="PRU01207"/>
    </source>
</evidence>
<dbReference type="Pfam" id="PF08174">
    <property type="entry name" value="Anillin"/>
    <property type="match status" value="1"/>
</dbReference>
<evidence type="ECO:0000313" key="5">
    <source>
        <dbReference type="EMBL" id="TKC43612.1"/>
    </source>
</evidence>
<dbReference type="InterPro" id="IPR051364">
    <property type="entry name" value="Cytokinesis/Rho-signaling"/>
</dbReference>
<dbReference type="Proteomes" id="UP000308365">
    <property type="component" value="Unassembled WGS sequence"/>
</dbReference>
<sequence>MFSRNHRSRVTVARGSALEMEFKRGRFRLSLFCDPPEDTELQRKLDHEIRMREGACKLLAACSQREQALEATKSLLVCNSRILSYMGELQRRKEAQVLRKTGRRPSDSGPPAERSPCRGQVCISDLRIPLMWKDTEYFKNKGDLHRWAVFLLLQIGEHIQDTEMILVDRTLTDISFQNNVLFAEAGPDFELRLELYGACVEEEGALAGAPKRLATKLSSSLGRSSGRRVRASLETAGGSGSSPILLPTPAVGGPRYHLLAHTTLTLAAVQDGFRTHDLTLASHGNLESFMQQTGELQDWVRVHGVLKGTNLFCYRQPEDTDTGEEPLFTIAINKVKAVEADPVFLLQETRVRAGELDQAVGRPFTLSISNQYAEDEVTHTLQAESRGALQSWMEALWQLFFDMSQWKQCCDEIMKIETPAPRKPPQVLAKQGSLYHEMAIEPLDDIAAVTDILAQREGTRLETPPPWLAVFTDQPALPGPCSPASVAPTPAQTHSLPWGRPRTFSLDAVPPDHSPGASHSVAPLPPKRSPQSRGLCSKGPPDTWLQSPV</sequence>
<dbReference type="AlphaFoldDB" id="A0A4U1F2Y8"/>
<dbReference type="SMART" id="SM00233">
    <property type="entry name" value="PH"/>
    <property type="match status" value="1"/>
</dbReference>
<feature type="region of interest" description="Disordered" evidence="2">
    <location>
        <begin position="480"/>
        <end position="549"/>
    </location>
</feature>
<dbReference type="GO" id="GO:0000281">
    <property type="term" value="P:mitotic cytokinesis"/>
    <property type="evidence" value="ECO:0007669"/>
    <property type="project" value="TreeGrafter"/>
</dbReference>
<dbReference type="PANTHER" id="PTHR21538:SF19">
    <property type="entry name" value="RHOTEKIN"/>
    <property type="match status" value="1"/>
</dbReference>
<evidence type="ECO:0000256" key="2">
    <source>
        <dbReference type="SAM" id="MobiDB-lite"/>
    </source>
</evidence>
<evidence type="ECO:0000259" key="3">
    <source>
        <dbReference type="PROSITE" id="PS50003"/>
    </source>
</evidence>
<dbReference type="PROSITE" id="PS50003">
    <property type="entry name" value="PH_DOMAIN"/>
    <property type="match status" value="1"/>
</dbReference>
<feature type="domain" description="PH" evidence="3">
    <location>
        <begin position="279"/>
        <end position="401"/>
    </location>
</feature>
<dbReference type="PANTHER" id="PTHR21538">
    <property type="entry name" value="ANILLIN/RHOTEKIN RTKN"/>
    <property type="match status" value="1"/>
</dbReference>
<dbReference type="GO" id="GO:0000915">
    <property type="term" value="P:actomyosin contractile ring assembly"/>
    <property type="evidence" value="ECO:0007669"/>
    <property type="project" value="TreeGrafter"/>
</dbReference>
<dbReference type="InterPro" id="IPR001849">
    <property type="entry name" value="PH_domain"/>
</dbReference>
<dbReference type="InterPro" id="IPR011072">
    <property type="entry name" value="HR1_rho-bd"/>
</dbReference>
<organism evidence="5 6">
    <name type="scientific">Monodon monoceros</name>
    <name type="common">Narwhal</name>
    <name type="synonym">Ceratodon monodon</name>
    <dbReference type="NCBI Taxonomy" id="40151"/>
    <lineage>
        <taxon>Eukaryota</taxon>
        <taxon>Metazoa</taxon>
        <taxon>Chordata</taxon>
        <taxon>Craniata</taxon>
        <taxon>Vertebrata</taxon>
        <taxon>Euteleostomi</taxon>
        <taxon>Mammalia</taxon>
        <taxon>Eutheria</taxon>
        <taxon>Laurasiatheria</taxon>
        <taxon>Artiodactyla</taxon>
        <taxon>Whippomorpha</taxon>
        <taxon>Cetacea</taxon>
        <taxon>Odontoceti</taxon>
        <taxon>Monodontidae</taxon>
        <taxon>Monodon</taxon>
    </lineage>
</organism>
<dbReference type="Pfam" id="PF00169">
    <property type="entry name" value="PH"/>
    <property type="match status" value="1"/>
</dbReference>
<feature type="domain" description="REM-1" evidence="4">
    <location>
        <begin position="17"/>
        <end position="98"/>
    </location>
</feature>
<dbReference type="InterPro" id="IPR011993">
    <property type="entry name" value="PH-like_dom_sf"/>
</dbReference>
<evidence type="ECO:0000259" key="4">
    <source>
        <dbReference type="PROSITE" id="PS51860"/>
    </source>
</evidence>
<keyword evidence="1" id="KW-0175">Coiled coil</keyword>
<evidence type="ECO:0008006" key="7">
    <source>
        <dbReference type="Google" id="ProtNLM"/>
    </source>
</evidence>
<name>A0A4U1F2Y8_MONMO</name>
<dbReference type="InterPro" id="IPR012966">
    <property type="entry name" value="AHD"/>
</dbReference>
<protein>
    <recommendedName>
        <fullName evidence="7">REM-1 domain-containing protein</fullName>
    </recommendedName>
</protein>
<dbReference type="SMART" id="SM00742">
    <property type="entry name" value="Hr1"/>
    <property type="match status" value="1"/>
</dbReference>
<reference evidence="6" key="1">
    <citation type="journal article" date="2019" name="IScience">
        <title>Narwhal Genome Reveals Long-Term Low Genetic Diversity despite Current Large Abundance Size.</title>
        <authorList>
            <person name="Westbury M.V."/>
            <person name="Petersen B."/>
            <person name="Garde E."/>
            <person name="Heide-Jorgensen M.P."/>
            <person name="Lorenzen E.D."/>
        </authorList>
    </citation>
    <scope>NUCLEOTIDE SEQUENCE [LARGE SCALE GENOMIC DNA]</scope>
</reference>
<dbReference type="GO" id="GO:0005095">
    <property type="term" value="F:GTPase inhibitor activity"/>
    <property type="evidence" value="ECO:0007669"/>
    <property type="project" value="TreeGrafter"/>
</dbReference>
<accession>A0A4U1F2Y8</accession>
<dbReference type="PROSITE" id="PS51860">
    <property type="entry name" value="REM_1"/>
    <property type="match status" value="1"/>
</dbReference>
<proteinExistence type="predicted"/>
<evidence type="ECO:0000313" key="6">
    <source>
        <dbReference type="Proteomes" id="UP000308365"/>
    </source>
</evidence>
<dbReference type="SUPFAM" id="SSF50729">
    <property type="entry name" value="PH domain-like"/>
    <property type="match status" value="1"/>
</dbReference>